<proteinExistence type="predicted"/>
<dbReference type="GO" id="GO:0043565">
    <property type="term" value="F:sequence-specific DNA binding"/>
    <property type="evidence" value="ECO:0007669"/>
    <property type="project" value="InterPro"/>
</dbReference>
<sequence length="125" mass="14477">ALTGQHPEPPQLHPRISHALQLIQEHPLPVITPDWLSRQVHLSASRLRYLFSHEVGSSLSHYLRWSAVWKGAWLWSRGQPLSRIAEAVGFYDPAHLNRAFNEVFGLNPSDLFRPEQVRLIRCDWD</sequence>
<dbReference type="SUPFAM" id="SSF46689">
    <property type="entry name" value="Homeodomain-like"/>
    <property type="match status" value="2"/>
</dbReference>
<evidence type="ECO:0000256" key="2">
    <source>
        <dbReference type="ARBA" id="ARBA00023125"/>
    </source>
</evidence>
<evidence type="ECO:0000313" key="5">
    <source>
        <dbReference type="EMBL" id="PQA32470.1"/>
    </source>
</evidence>
<accession>A0A2P6AQW1</accession>
<protein>
    <recommendedName>
        <fullName evidence="4">HTH araC/xylS-type domain-containing protein</fullName>
    </recommendedName>
</protein>
<reference evidence="6" key="1">
    <citation type="submission" date="2018-02" db="EMBL/GenBank/DDBJ databases">
        <title>Genome sequencing of Solimonas sp. HR-BB.</title>
        <authorList>
            <person name="Lee Y."/>
            <person name="Jeon C.O."/>
        </authorList>
    </citation>
    <scope>NUCLEOTIDE SEQUENCE [LARGE SCALE GENOMIC DNA]</scope>
    <source>
        <strain evidence="6">HR-E</strain>
    </source>
</reference>
<dbReference type="AlphaFoldDB" id="A0A2P6AQW1"/>
<organism evidence="5 6">
    <name type="scientific">Amnimonas aquatica</name>
    <dbReference type="NCBI Taxonomy" id="2094561"/>
    <lineage>
        <taxon>Bacteria</taxon>
        <taxon>Pseudomonadati</taxon>
        <taxon>Pseudomonadota</taxon>
        <taxon>Gammaproteobacteria</taxon>
        <taxon>Moraxellales</taxon>
        <taxon>Moraxellaceae</taxon>
        <taxon>Amnimonas</taxon>
    </lineage>
</organism>
<dbReference type="PROSITE" id="PS01124">
    <property type="entry name" value="HTH_ARAC_FAMILY_2"/>
    <property type="match status" value="1"/>
</dbReference>
<dbReference type="Proteomes" id="UP000243900">
    <property type="component" value="Unassembled WGS sequence"/>
</dbReference>
<feature type="non-terminal residue" evidence="5">
    <location>
        <position position="1"/>
    </location>
</feature>
<dbReference type="OrthoDB" id="5295226at2"/>
<dbReference type="InterPro" id="IPR009057">
    <property type="entry name" value="Homeodomain-like_sf"/>
</dbReference>
<name>A0A2P6AQW1_9GAMM</name>
<keyword evidence="6" id="KW-1185">Reference proteome</keyword>
<dbReference type="PANTHER" id="PTHR43280:SF2">
    <property type="entry name" value="HTH-TYPE TRANSCRIPTIONAL REGULATOR EXSA"/>
    <property type="match status" value="1"/>
</dbReference>
<keyword evidence="3" id="KW-0804">Transcription</keyword>
<dbReference type="SMART" id="SM00342">
    <property type="entry name" value="HTH_ARAC"/>
    <property type="match status" value="1"/>
</dbReference>
<dbReference type="GO" id="GO:0003700">
    <property type="term" value="F:DNA-binding transcription factor activity"/>
    <property type="evidence" value="ECO:0007669"/>
    <property type="project" value="InterPro"/>
</dbReference>
<dbReference type="Gene3D" id="1.10.10.60">
    <property type="entry name" value="Homeodomain-like"/>
    <property type="match status" value="1"/>
</dbReference>
<dbReference type="PANTHER" id="PTHR43280">
    <property type="entry name" value="ARAC-FAMILY TRANSCRIPTIONAL REGULATOR"/>
    <property type="match status" value="1"/>
</dbReference>
<keyword evidence="1" id="KW-0805">Transcription regulation</keyword>
<comment type="caution">
    <text evidence="5">The sequence shown here is derived from an EMBL/GenBank/DDBJ whole genome shotgun (WGS) entry which is preliminary data.</text>
</comment>
<dbReference type="Pfam" id="PF12833">
    <property type="entry name" value="HTH_18"/>
    <property type="match status" value="1"/>
</dbReference>
<dbReference type="RefSeq" id="WP_146089315.1">
    <property type="nucleotide sequence ID" value="NZ_PTQZ01000265.1"/>
</dbReference>
<dbReference type="InterPro" id="IPR018060">
    <property type="entry name" value="HTH_AraC"/>
</dbReference>
<feature type="domain" description="HTH araC/xylS-type" evidence="4">
    <location>
        <begin position="17"/>
        <end position="114"/>
    </location>
</feature>
<keyword evidence="2" id="KW-0238">DNA-binding</keyword>
<evidence type="ECO:0000256" key="3">
    <source>
        <dbReference type="ARBA" id="ARBA00023163"/>
    </source>
</evidence>
<evidence type="ECO:0000313" key="6">
    <source>
        <dbReference type="Proteomes" id="UP000243900"/>
    </source>
</evidence>
<evidence type="ECO:0000259" key="4">
    <source>
        <dbReference type="PROSITE" id="PS01124"/>
    </source>
</evidence>
<gene>
    <name evidence="5" type="ORF">C5O18_08870</name>
</gene>
<evidence type="ECO:0000256" key="1">
    <source>
        <dbReference type="ARBA" id="ARBA00023015"/>
    </source>
</evidence>
<dbReference type="EMBL" id="PTQZ01000265">
    <property type="protein sequence ID" value="PQA32470.1"/>
    <property type="molecule type" value="Genomic_DNA"/>
</dbReference>